<keyword evidence="2" id="KW-1185">Reference proteome</keyword>
<gene>
    <name evidence="1" type="ORF">BD289DRAFT_443532</name>
</gene>
<proteinExistence type="predicted"/>
<evidence type="ECO:0000313" key="1">
    <source>
        <dbReference type="EMBL" id="PSR78703.1"/>
    </source>
</evidence>
<evidence type="ECO:0000313" key="2">
    <source>
        <dbReference type="Proteomes" id="UP000241462"/>
    </source>
</evidence>
<dbReference type="InParanoid" id="A0A2T2ZWX7"/>
<dbReference type="AlphaFoldDB" id="A0A2T2ZWX7"/>
<dbReference type="Proteomes" id="UP000241462">
    <property type="component" value="Unassembled WGS sequence"/>
</dbReference>
<sequence>MAISSICQTQRSGTFGKPAQPKLCRTKTASARPAVRTWINAADQFSCDDPPSSTLHAATKGHVSLIGNLRSKVCAAISSVTAIFMEFI</sequence>
<dbReference type="EMBL" id="KZ678596">
    <property type="protein sequence ID" value="PSR78703.1"/>
    <property type="molecule type" value="Genomic_DNA"/>
</dbReference>
<reference evidence="1 2" key="1">
    <citation type="journal article" date="2018" name="Mycol. Prog.">
        <title>Coniella lustricola, a new species from submerged detritus.</title>
        <authorList>
            <person name="Raudabaugh D.B."/>
            <person name="Iturriaga T."/>
            <person name="Carver A."/>
            <person name="Mondo S."/>
            <person name="Pangilinan J."/>
            <person name="Lipzen A."/>
            <person name="He G."/>
            <person name="Amirebrahimi M."/>
            <person name="Grigoriev I.V."/>
            <person name="Miller A.N."/>
        </authorList>
    </citation>
    <scope>NUCLEOTIDE SEQUENCE [LARGE SCALE GENOMIC DNA]</scope>
    <source>
        <strain evidence="1 2">B22-T-1</strain>
    </source>
</reference>
<name>A0A2T2ZWX7_9PEZI</name>
<protein>
    <submittedName>
        <fullName evidence="1">Uncharacterized protein</fullName>
    </submittedName>
</protein>
<accession>A0A2T2ZWX7</accession>
<organism evidence="1 2">
    <name type="scientific">Coniella lustricola</name>
    <dbReference type="NCBI Taxonomy" id="2025994"/>
    <lineage>
        <taxon>Eukaryota</taxon>
        <taxon>Fungi</taxon>
        <taxon>Dikarya</taxon>
        <taxon>Ascomycota</taxon>
        <taxon>Pezizomycotina</taxon>
        <taxon>Sordariomycetes</taxon>
        <taxon>Sordariomycetidae</taxon>
        <taxon>Diaporthales</taxon>
        <taxon>Schizoparmaceae</taxon>
        <taxon>Coniella</taxon>
    </lineage>
</organism>